<dbReference type="SMART" id="SM01172">
    <property type="entry name" value="DUF3700"/>
    <property type="match status" value="1"/>
</dbReference>
<dbReference type="AlphaFoldDB" id="A0A8T0JXL9"/>
<gene>
    <name evidence="3" type="ORF">HKW66_Vig0148650</name>
</gene>
<dbReference type="PANTHER" id="PTHR45952:SF5">
    <property type="entry name" value="ALUMINUM INDUCED PROTEIN WITH YGL AND LRDR MOTIFS"/>
    <property type="match status" value="1"/>
</dbReference>
<evidence type="ECO:0000259" key="2">
    <source>
        <dbReference type="SMART" id="SM01172"/>
    </source>
</evidence>
<protein>
    <recommendedName>
        <fullName evidence="2">DUF3700 domain-containing protein</fullName>
    </recommendedName>
</protein>
<feature type="domain" description="DUF3700" evidence="2">
    <location>
        <begin position="16"/>
        <end position="184"/>
    </location>
</feature>
<name>A0A8T0JXL9_PHAAN</name>
<dbReference type="EMBL" id="JABFOF010000008">
    <property type="protein sequence ID" value="KAG2384371.1"/>
    <property type="molecule type" value="Genomic_DNA"/>
</dbReference>
<reference evidence="3 4" key="1">
    <citation type="submission" date="2020-05" db="EMBL/GenBank/DDBJ databases">
        <title>Vigna angularis (adzuki bean) Var. LongXiaoDou No. 4 denovo assembly.</title>
        <authorList>
            <person name="Xiang H."/>
        </authorList>
    </citation>
    <scope>NUCLEOTIDE SEQUENCE [LARGE SCALE GENOMIC DNA]</scope>
    <source>
        <tissue evidence="3">Leaf</tissue>
    </source>
</reference>
<sequence length="333" mass="37222">MTLQWQRRNDDDKARVWQGNSYSFPQIPPGSKIRVLQMGERGKTFYLFTLVPLWRGWRRGHGWQLKEFAIEAHDFGNTLEFETLESNVEENEVLIEEEKPVNHVVGHLSGSFAFILFDKSTSTLFLAPDQYGKVPMYWEITADDYVPFVDDAELLKGGRASSCCSQTIEDEEKKGSLRGGIVNVGIEGNGGTLSYGIVVMLEMLVGSGTKVVGRDGIVGSDVTLRGMVGVKGGNGVVDRMVNAMERQHAAQAPRNHYGLNDFLRHDSPKFNGKATPDKEIKELPALVEKAKTVELLETNPSRVVRAPKSSLFRKQQQKKPYVRSAQPKPEPML</sequence>
<dbReference type="Gene3D" id="3.60.20.10">
    <property type="entry name" value="Glutamine Phosphoribosylpyrophosphate, subunit 1, domain 1"/>
    <property type="match status" value="1"/>
</dbReference>
<proteinExistence type="predicted"/>
<dbReference type="SUPFAM" id="SSF56235">
    <property type="entry name" value="N-terminal nucleophile aminohydrolases (Ntn hydrolases)"/>
    <property type="match status" value="1"/>
</dbReference>
<dbReference type="PANTHER" id="PTHR45952">
    <property type="entry name" value="ALUMINUM INDUCED PROTEIN WITH YGL AND LRDR MOTIFS"/>
    <property type="match status" value="1"/>
</dbReference>
<evidence type="ECO:0000313" key="3">
    <source>
        <dbReference type="EMBL" id="KAG2384371.1"/>
    </source>
</evidence>
<evidence type="ECO:0000313" key="4">
    <source>
        <dbReference type="Proteomes" id="UP000743370"/>
    </source>
</evidence>
<accession>A0A8T0JXL9</accession>
<comment type="caution">
    <text evidence="3">The sequence shown here is derived from an EMBL/GenBank/DDBJ whole genome shotgun (WGS) entry which is preliminary data.</text>
</comment>
<dbReference type="InterPro" id="IPR029055">
    <property type="entry name" value="Ntn_hydrolases_N"/>
</dbReference>
<dbReference type="Pfam" id="PF12481">
    <property type="entry name" value="DUF3700"/>
    <property type="match status" value="1"/>
</dbReference>
<dbReference type="Proteomes" id="UP000743370">
    <property type="component" value="Unassembled WGS sequence"/>
</dbReference>
<feature type="region of interest" description="Disordered" evidence="1">
    <location>
        <begin position="306"/>
        <end position="333"/>
    </location>
</feature>
<evidence type="ECO:0000256" key="1">
    <source>
        <dbReference type="SAM" id="MobiDB-lite"/>
    </source>
</evidence>
<dbReference type="InterPro" id="IPR024286">
    <property type="entry name" value="DUF3700"/>
</dbReference>
<dbReference type="InterPro" id="IPR044828">
    <property type="entry name" value="TSJT1-like"/>
</dbReference>
<organism evidence="3 4">
    <name type="scientific">Phaseolus angularis</name>
    <name type="common">Azuki bean</name>
    <name type="synonym">Vigna angularis</name>
    <dbReference type="NCBI Taxonomy" id="3914"/>
    <lineage>
        <taxon>Eukaryota</taxon>
        <taxon>Viridiplantae</taxon>
        <taxon>Streptophyta</taxon>
        <taxon>Embryophyta</taxon>
        <taxon>Tracheophyta</taxon>
        <taxon>Spermatophyta</taxon>
        <taxon>Magnoliopsida</taxon>
        <taxon>eudicotyledons</taxon>
        <taxon>Gunneridae</taxon>
        <taxon>Pentapetalae</taxon>
        <taxon>rosids</taxon>
        <taxon>fabids</taxon>
        <taxon>Fabales</taxon>
        <taxon>Fabaceae</taxon>
        <taxon>Papilionoideae</taxon>
        <taxon>50 kb inversion clade</taxon>
        <taxon>NPAAA clade</taxon>
        <taxon>indigoferoid/millettioid clade</taxon>
        <taxon>Phaseoleae</taxon>
        <taxon>Vigna</taxon>
    </lineage>
</organism>